<evidence type="ECO:0000313" key="3">
    <source>
        <dbReference type="Proteomes" id="UP001556367"/>
    </source>
</evidence>
<dbReference type="Proteomes" id="UP001556367">
    <property type="component" value="Unassembled WGS sequence"/>
</dbReference>
<comment type="caution">
    <text evidence="2">The sequence shown here is derived from an EMBL/GenBank/DDBJ whole genome shotgun (WGS) entry which is preliminary data.</text>
</comment>
<dbReference type="EMBL" id="JASNQZ010000011">
    <property type="protein sequence ID" value="KAL0950829.1"/>
    <property type="molecule type" value="Genomic_DNA"/>
</dbReference>
<evidence type="ECO:0000256" key="1">
    <source>
        <dbReference type="SAM" id="MobiDB-lite"/>
    </source>
</evidence>
<keyword evidence="3" id="KW-1185">Reference proteome</keyword>
<sequence>MNPADNGPMYYEDPVTLQLGDQNSWYYPANGHDSDSEELPAGSSTGNWGKKSTRGSRWVRRGKITSWGPGMDDWETDERARKRLKRMLPAERRSPSPPVLPHLRSPSPPLESPYPSPTVQHLTYSSFVLDKAVTHTFRSNLLNEIEQATNNLIEGEATMRRAMGRLWQVLSEDPDRKKDEDAVIPKREENDEVPDDEARRRARAPDLTPPIRKIFLMPQNSTTSVFEPSYFSSPESQQESLEKSLATLRDLQDDGREYVERLIEIREGLGEVHADRDGIWDMVRERAIKELQDAACSMVM</sequence>
<gene>
    <name evidence="2" type="ORF">HGRIS_007591</name>
</gene>
<feature type="compositionally biased region" description="Basic residues" evidence="1">
    <location>
        <begin position="51"/>
        <end position="63"/>
    </location>
</feature>
<feature type="compositionally biased region" description="Basic and acidic residues" evidence="1">
    <location>
        <begin position="173"/>
        <end position="189"/>
    </location>
</feature>
<feature type="compositionally biased region" description="Pro residues" evidence="1">
    <location>
        <begin position="95"/>
        <end position="116"/>
    </location>
</feature>
<feature type="region of interest" description="Disordered" evidence="1">
    <location>
        <begin position="86"/>
        <end position="117"/>
    </location>
</feature>
<feature type="region of interest" description="Disordered" evidence="1">
    <location>
        <begin position="173"/>
        <end position="204"/>
    </location>
</feature>
<reference evidence="3" key="1">
    <citation type="submission" date="2024-06" db="EMBL/GenBank/DDBJ databases">
        <title>Multi-omics analyses provide insights into the biosynthesis of the anticancer antibiotic pleurotin in Hohenbuehelia grisea.</title>
        <authorList>
            <person name="Weaver J.A."/>
            <person name="Alberti F."/>
        </authorList>
    </citation>
    <scope>NUCLEOTIDE SEQUENCE [LARGE SCALE GENOMIC DNA]</scope>
    <source>
        <strain evidence="3">T-177</strain>
    </source>
</reference>
<protein>
    <submittedName>
        <fullName evidence="2">Uncharacterized protein</fullName>
    </submittedName>
</protein>
<feature type="region of interest" description="Disordered" evidence="1">
    <location>
        <begin position="22"/>
        <end position="64"/>
    </location>
</feature>
<organism evidence="2 3">
    <name type="scientific">Hohenbuehelia grisea</name>
    <dbReference type="NCBI Taxonomy" id="104357"/>
    <lineage>
        <taxon>Eukaryota</taxon>
        <taxon>Fungi</taxon>
        <taxon>Dikarya</taxon>
        <taxon>Basidiomycota</taxon>
        <taxon>Agaricomycotina</taxon>
        <taxon>Agaricomycetes</taxon>
        <taxon>Agaricomycetidae</taxon>
        <taxon>Agaricales</taxon>
        <taxon>Pleurotineae</taxon>
        <taxon>Pleurotaceae</taxon>
        <taxon>Hohenbuehelia</taxon>
    </lineage>
</organism>
<accession>A0ABR3J5C8</accession>
<evidence type="ECO:0000313" key="2">
    <source>
        <dbReference type="EMBL" id="KAL0950829.1"/>
    </source>
</evidence>
<name>A0ABR3J5C8_9AGAR</name>
<proteinExistence type="predicted"/>